<proteinExistence type="predicted"/>
<name>A0AAU9INS4_9CILI</name>
<dbReference type="PRINTS" id="PR00405">
    <property type="entry name" value="REVINTRACTNG"/>
</dbReference>
<dbReference type="Proteomes" id="UP001162131">
    <property type="component" value="Unassembled WGS sequence"/>
</dbReference>
<dbReference type="SMART" id="SM00105">
    <property type="entry name" value="ArfGap"/>
    <property type="match status" value="1"/>
</dbReference>
<dbReference type="InterPro" id="IPR037278">
    <property type="entry name" value="ARFGAP/RecO"/>
</dbReference>
<dbReference type="GO" id="GO:0005096">
    <property type="term" value="F:GTPase activator activity"/>
    <property type="evidence" value="ECO:0007669"/>
    <property type="project" value="UniProtKB-KW"/>
</dbReference>
<organism evidence="8 9">
    <name type="scientific">Blepharisma stoltei</name>
    <dbReference type="NCBI Taxonomy" id="1481888"/>
    <lineage>
        <taxon>Eukaryota</taxon>
        <taxon>Sar</taxon>
        <taxon>Alveolata</taxon>
        <taxon>Ciliophora</taxon>
        <taxon>Postciliodesmatophora</taxon>
        <taxon>Heterotrichea</taxon>
        <taxon>Heterotrichida</taxon>
        <taxon>Blepharismidae</taxon>
        <taxon>Blepharisma</taxon>
    </lineage>
</organism>
<evidence type="ECO:0000256" key="1">
    <source>
        <dbReference type="ARBA" id="ARBA00022468"/>
    </source>
</evidence>
<dbReference type="Pfam" id="PF01412">
    <property type="entry name" value="ArfGap"/>
    <property type="match status" value="1"/>
</dbReference>
<reference evidence="8" key="1">
    <citation type="submission" date="2021-09" db="EMBL/GenBank/DDBJ databases">
        <authorList>
            <consortium name="AG Swart"/>
            <person name="Singh M."/>
            <person name="Singh A."/>
            <person name="Seah K."/>
            <person name="Emmerich C."/>
        </authorList>
    </citation>
    <scope>NUCLEOTIDE SEQUENCE</scope>
    <source>
        <strain evidence="8">ATCC30299</strain>
    </source>
</reference>
<dbReference type="GO" id="GO:0008270">
    <property type="term" value="F:zinc ion binding"/>
    <property type="evidence" value="ECO:0007669"/>
    <property type="project" value="UniProtKB-KW"/>
</dbReference>
<dbReference type="AlphaFoldDB" id="A0AAU9INS4"/>
<dbReference type="FunFam" id="1.10.220.150:FF:000009">
    <property type="entry name" value="stromal membrane-associated protein 1 isoform X1"/>
    <property type="match status" value="1"/>
</dbReference>
<feature type="domain" description="Arf-GAP" evidence="7">
    <location>
        <begin position="4"/>
        <end position="125"/>
    </location>
</feature>
<evidence type="ECO:0000259" key="7">
    <source>
        <dbReference type="PROSITE" id="PS50115"/>
    </source>
</evidence>
<evidence type="ECO:0000256" key="6">
    <source>
        <dbReference type="SAM" id="MobiDB-lite"/>
    </source>
</evidence>
<keyword evidence="3 5" id="KW-0863">Zinc-finger</keyword>
<evidence type="ECO:0000256" key="2">
    <source>
        <dbReference type="ARBA" id="ARBA00022723"/>
    </source>
</evidence>
<dbReference type="CDD" id="cd08204">
    <property type="entry name" value="ArfGap"/>
    <property type="match status" value="1"/>
</dbReference>
<dbReference type="Gene3D" id="1.10.220.150">
    <property type="entry name" value="Arf GTPase activating protein"/>
    <property type="match status" value="1"/>
</dbReference>
<accession>A0AAU9INS4</accession>
<feature type="region of interest" description="Disordered" evidence="6">
    <location>
        <begin position="128"/>
        <end position="155"/>
    </location>
</feature>
<keyword evidence="1" id="KW-0343">GTPase activation</keyword>
<dbReference type="InterPro" id="IPR044520">
    <property type="entry name" value="ARF_GAP_AGD5/15"/>
</dbReference>
<evidence type="ECO:0000256" key="3">
    <source>
        <dbReference type="ARBA" id="ARBA00022771"/>
    </source>
</evidence>
<comment type="caution">
    <text evidence="8">The sequence shown here is derived from an EMBL/GenBank/DDBJ whole genome shotgun (WGS) entry which is preliminary data.</text>
</comment>
<dbReference type="EMBL" id="CAJZBQ010000013">
    <property type="protein sequence ID" value="CAG9314857.1"/>
    <property type="molecule type" value="Genomic_DNA"/>
</dbReference>
<dbReference type="PROSITE" id="PS50115">
    <property type="entry name" value="ARFGAP"/>
    <property type="match status" value="1"/>
</dbReference>
<keyword evidence="4" id="KW-0862">Zinc</keyword>
<dbReference type="SUPFAM" id="SSF57863">
    <property type="entry name" value="ArfGap/RecO-like zinc finger"/>
    <property type="match status" value="1"/>
</dbReference>
<dbReference type="PANTHER" id="PTHR46419">
    <property type="entry name" value="ADP-RIBOSYLATION FACTOR GTPASE-ACTIVATING PROTEIN AGD5"/>
    <property type="match status" value="1"/>
</dbReference>
<dbReference type="InterPro" id="IPR001164">
    <property type="entry name" value="ArfGAP_dom"/>
</dbReference>
<gene>
    <name evidence="8" type="ORF">BSTOLATCC_MIC12643</name>
</gene>
<evidence type="ECO:0000256" key="5">
    <source>
        <dbReference type="PROSITE-ProRule" id="PRU00288"/>
    </source>
</evidence>
<keyword evidence="9" id="KW-1185">Reference proteome</keyword>
<protein>
    <recommendedName>
        <fullName evidence="7">Arf-GAP domain-containing protein</fullName>
    </recommendedName>
</protein>
<dbReference type="InterPro" id="IPR038508">
    <property type="entry name" value="ArfGAP_dom_sf"/>
</dbReference>
<sequence length="298" mass="34486">MNTDQRVSALFSKPGNQTCADCNSRNPRWLSIPLGVFICIQCSGMHRHLGTHISFVRSATLDKWTPEQLHIFERLDNNVANAYWEKHMQDSNLKPKETDSPQKVLSFLREKYEHKKWVNKDELNPVQRIKRGETVQQPKAQEDKQPKAQAMKPRAPQTNSINLLDGDFIAPSSQPRNAVLNDDFIRFDLVVDVPAIQETKSINTWPATNSIVFQERNVEERNFKQIEERNTKTLDDRDKKIRDVMAMYNNNSLQSPDMNRNTQQQKQQFQSLGALAAQKFLSGERADFGYSNSYWPSF</sequence>
<evidence type="ECO:0000256" key="4">
    <source>
        <dbReference type="ARBA" id="ARBA00022833"/>
    </source>
</evidence>
<evidence type="ECO:0000313" key="9">
    <source>
        <dbReference type="Proteomes" id="UP001162131"/>
    </source>
</evidence>
<evidence type="ECO:0000313" key="8">
    <source>
        <dbReference type="EMBL" id="CAG9314857.1"/>
    </source>
</evidence>
<keyword evidence="2" id="KW-0479">Metal-binding</keyword>
<dbReference type="PANTHER" id="PTHR46419:SF2">
    <property type="entry name" value="ADP-RIBOSYLATION FACTOR GTPASE-ACTIVATING PROTEIN AGD5"/>
    <property type="match status" value="1"/>
</dbReference>